<protein>
    <submittedName>
        <fullName evidence="1">Uncharacterized protein</fullName>
    </submittedName>
</protein>
<comment type="caution">
    <text evidence="1">The sequence shown here is derived from an EMBL/GenBank/DDBJ whole genome shotgun (WGS) entry which is preliminary data.</text>
</comment>
<reference evidence="1" key="1">
    <citation type="submission" date="2022-11" db="EMBL/GenBank/DDBJ databases">
        <title>Genome Sequence of Boeremia exigua.</title>
        <authorList>
            <person name="Buettner E."/>
        </authorList>
    </citation>
    <scope>NUCLEOTIDE SEQUENCE</scope>
    <source>
        <strain evidence="1">CU02</strain>
    </source>
</reference>
<proteinExistence type="predicted"/>
<accession>A0ACC2I0R3</accession>
<name>A0ACC2I0R3_9PLEO</name>
<organism evidence="1 2">
    <name type="scientific">Boeremia exigua</name>
    <dbReference type="NCBI Taxonomy" id="749465"/>
    <lineage>
        <taxon>Eukaryota</taxon>
        <taxon>Fungi</taxon>
        <taxon>Dikarya</taxon>
        <taxon>Ascomycota</taxon>
        <taxon>Pezizomycotina</taxon>
        <taxon>Dothideomycetes</taxon>
        <taxon>Pleosporomycetidae</taxon>
        <taxon>Pleosporales</taxon>
        <taxon>Pleosporineae</taxon>
        <taxon>Didymellaceae</taxon>
        <taxon>Boeremia</taxon>
    </lineage>
</organism>
<sequence length="2096" mass="236207">MRWQSEAVPRVVREYSRGDDVLLRPGLDGPDGEICIAEDERATGCKKVAQDAKRKLVRQCLRENLAAVSWLAPEMKQERAYIQSTMASGYLIQDGPGGIEGQRGPTARVPEATPAGALQSGGSSRRRTLCDVACIACSDVSACLTPWAWERHAAAAADHICRAGCSAAGACRLVPELTRGSARPLFWKAAKATSTARRRFGSSRLALEKGSKACDYGATSVDTSGALPSLAATTVDAFHEEERGHVCAVVATALKVLLFPAYKSTDFEVHRNWLALTHSLDIKEWYYEKTSEWTLDYPPFFAYFEWLMSQVAAYVEPALLNVKDLNYDSWQTVYFQRTTVIATELVLVYALHLYVKTSKSKVTAHAAALSILLSPGLLIIDHIHFQYNGFLYGVLILSMVLARNKSTLLLSGILFAALLCLKHIYLYLAPAYFVFLLRAYCLDERRKFPYFTVRFTNCVKLGVGIIAVFASAFGPFALWGQLEQVFKRLFPFSRGLCHAYWAPNVWAIYSFTDRVLIYLAPRLKLTVNQDAVNSVTRGLVGDSSFAVLPDIVPLTCFLLTLGTQIPVLLRLLYKPTWETFVGAITLCGYASFLFGWHVHEKAILLVIIPFSLVALRDRRYFGAFRPLAVSGHVSLFPLLFTAAEFPIKTVYTIFWLVIFLLTFDRLAPASSERRLFLLDRFSIFYIALSIPLIAYCSLLHGIIFGNRYEFLPLMFISSYSAVGVVKYSNPRNRYGDLQVRLHEIVMQISSLTDFPFDVLIDGDGGDIETVLWVVVGPSGLISHRMTGEPEEIASDGNLSHRDLTRLDDQNESEHACAGAAAVLFKRKPVKFDPPPKGVGECDEVWVIEKTGEVYTEYEKYLRRLDFYAQKLFTCESTGHSGYTFFEAMESQVSSEPVWEGIKVTETQTEASKEIDSIFPDALRSRILHSVQFRTTSRMDDLVNLVFDEFKEQYTVGDRVCIEVEGPVSRRYGVITDINDNSQLHQNAFTRSPDEQYRAYTYVITMDDNNEPVTKYKAADLQRDRKYFSKLILKQFLRSTVSRESWIGAPWMAREALAKRYKIPTKIPDNKTRDAVMAQKKLTNGSQQNGTRSPVQQTYPHQLANGDAPHMNGHRGQQHSAQHGQGPQAFVSFAMNPPHVQHIPHLVHPHPQGLPQHMHGAPLPPHFAGSHISQGVPLNIANAVPHNLAHLMNHPPGALPVNLPFQNGFMQYQQFAPRNPPQQQQQQLIPIPLAKSSEPIKYPIEDLEIAQPRLSTVRPTLKFFSDDVPQGLEGPSDEDKTGILMKSIGPLLCAWETLNVHDTIYMLDSFTFDDFADAMRFSSEEQECELFVEVHCSVLKQIINENGKLQAPLPNMAEAEDSEDESSGEESSATPEPEPPKRTTRSSLRKSEVHQIVEKAQTPTPEPPKEVHKAAEFIADFDWIDQLKIRNFQNGGWQAIMVALLYRLSFDPLQKEICDEILAALVPGDQEPSIESIAENYRDMDVNLRVSALDQALRLTVTTEAFRDQLNAASQEMTRLRKEKIEFQRKRKELADELFKLDLERKIKLPDNTPASPSDVKDEDVSMISVPESTTEAAEGDANESEDASASKSRTRTKNKRKAAAEEARKEKAKKAKVEAEKNKKQKEWEKLLRAVEDKKDELKECEANINELDDDLRETLVHRSKMLGKDRFLNKYYWFEHNGMPFGGVPNSSTAEYGYANGRIWVQGPDAEELQPCLEEPALSQDMQRFKFTIPQRKEKEEGSTHLSTSKEWAYYDDPEDIDNLIVWLDERGHREKQLRKELQIFRDRIAEYMEKMKKHLTKADKVEEDEEDEDSKPRISTRGKVNAEKEETKDRCLLWTNSIMLEEYGYIHSSEYEPPRKGKARVVKTAKGKGRRLMDTRSGLLSGGAVKDFVKVENKKFTLKIKKAAPKPTEAGNWKESDAKNVDSKPAPTGSPVVNPLDEKTLAGFQTGRPLDDKVDTIQCKHCRRPILRAASATHIRDCLNKKADKQRKKKEAKEAKDAALRKEKGEDDDDIRARKSAIKGLEPGAKKGKKRKIDGDSDRPGAKKKKKDEPKVKGAKLKGPVDVERHAWPQPALRHAARAVPEEEPSQAAA</sequence>
<keyword evidence="2" id="KW-1185">Reference proteome</keyword>
<evidence type="ECO:0000313" key="1">
    <source>
        <dbReference type="EMBL" id="KAJ8108599.1"/>
    </source>
</evidence>
<dbReference type="EMBL" id="JAPHNI010000726">
    <property type="protein sequence ID" value="KAJ8108599.1"/>
    <property type="molecule type" value="Genomic_DNA"/>
</dbReference>
<gene>
    <name evidence="1" type="ORF">OPT61_g8061</name>
</gene>
<evidence type="ECO:0000313" key="2">
    <source>
        <dbReference type="Proteomes" id="UP001153331"/>
    </source>
</evidence>
<dbReference type="Proteomes" id="UP001153331">
    <property type="component" value="Unassembled WGS sequence"/>
</dbReference>